<dbReference type="EMBL" id="OUUZ01000019">
    <property type="protein sequence ID" value="SPQ27212.1"/>
    <property type="molecule type" value="Genomic_DNA"/>
</dbReference>
<dbReference type="Proteomes" id="UP000289323">
    <property type="component" value="Unassembled WGS sequence"/>
</dbReference>
<protein>
    <submittedName>
        <fullName evidence="1">25799fa1-da10-4009-82be-9e64131cd5a4</fullName>
    </submittedName>
</protein>
<accession>A0A446BXK6</accession>
<sequence>MRYNDKYTSIEFKL</sequence>
<organism evidence="1 2">
    <name type="scientific">Thermothielavioides terrestris</name>
    <dbReference type="NCBI Taxonomy" id="2587410"/>
    <lineage>
        <taxon>Eukaryota</taxon>
        <taxon>Fungi</taxon>
        <taxon>Dikarya</taxon>
        <taxon>Ascomycota</taxon>
        <taxon>Pezizomycotina</taxon>
        <taxon>Sordariomycetes</taxon>
        <taxon>Sordariomycetidae</taxon>
        <taxon>Sordariales</taxon>
        <taxon>Chaetomiaceae</taxon>
        <taxon>Thermothielavioides</taxon>
    </lineage>
</organism>
<name>A0A446BXK6_9PEZI</name>
<proteinExistence type="predicted"/>
<gene>
    <name evidence="1" type="ORF">TT172_LOCUS9631</name>
</gene>
<evidence type="ECO:0000313" key="1">
    <source>
        <dbReference type="EMBL" id="SPQ27212.1"/>
    </source>
</evidence>
<evidence type="ECO:0000313" key="2">
    <source>
        <dbReference type="Proteomes" id="UP000289323"/>
    </source>
</evidence>
<reference evidence="1 2" key="1">
    <citation type="submission" date="2018-04" db="EMBL/GenBank/DDBJ databases">
        <authorList>
            <person name="Huttner S."/>
            <person name="Dainat J."/>
        </authorList>
    </citation>
    <scope>NUCLEOTIDE SEQUENCE [LARGE SCALE GENOMIC DNA]</scope>
</reference>